<dbReference type="PROSITE" id="PS00917">
    <property type="entry name" value="ASN_GLN_ASE_2"/>
    <property type="match status" value="1"/>
</dbReference>
<name>A0A160PJU0_9HYPH</name>
<evidence type="ECO:0000259" key="8">
    <source>
        <dbReference type="Pfam" id="PF00710"/>
    </source>
</evidence>
<sequence length="360" mass="37760">MTKTTGQKTSGPLTALGLAALIALTAGPALAEPPRIAVVATGGTIAMKLDPKTHAPVPALSGEDLVAAVPKLKDIATIEVTEFSNVPSDYMGPDRWPALTAKLDALLADPGIRGAIVLHGTDTLDQTAYFLDLTLKSDKPVVLVGAQRNASDADADGPRNLLNAARQILAEGAGGQGVTVTLNHRINAAREVRKTHTSNVETFNSGEAGILGYVDEDRVVFSRRSLRRQTLPLPERMPRVDLVAMYAGADGSQVRHAAESGAEAIVVEAYGWGNVNAEMHDAIAEVIAKGVPVVVATKVHDGRALPVYGFKGGGNTLRKAGAVFAGDLTPDKARILTLIALPADKEARKDRAALQAVFDR</sequence>
<protein>
    <submittedName>
        <fullName evidence="10">Asparaginase</fullName>
    </submittedName>
</protein>
<dbReference type="PANTHER" id="PTHR11707:SF28">
    <property type="entry name" value="60 KDA LYSOPHOSPHOLIPASE"/>
    <property type="match status" value="1"/>
</dbReference>
<dbReference type="RefSeq" id="WP_096487997.1">
    <property type="nucleotide sequence ID" value="NZ_AP014809.1"/>
</dbReference>
<dbReference type="InterPro" id="IPR006034">
    <property type="entry name" value="Asparaginase/glutaminase-like"/>
</dbReference>
<dbReference type="FunFam" id="3.40.50.1170:FF:000001">
    <property type="entry name" value="L-asparaginase 2"/>
    <property type="match status" value="1"/>
</dbReference>
<feature type="active site" description="O-isoaspartyl threonine intermediate" evidence="3">
    <location>
        <position position="44"/>
    </location>
</feature>
<dbReference type="PROSITE" id="PS00144">
    <property type="entry name" value="ASN_GLN_ASE_1"/>
    <property type="match status" value="1"/>
</dbReference>
<evidence type="ECO:0000313" key="11">
    <source>
        <dbReference type="Proteomes" id="UP000218288"/>
    </source>
</evidence>
<evidence type="ECO:0000256" key="3">
    <source>
        <dbReference type="PIRSR" id="PIRSR001220-1"/>
    </source>
</evidence>
<evidence type="ECO:0000259" key="9">
    <source>
        <dbReference type="Pfam" id="PF17763"/>
    </source>
</evidence>
<evidence type="ECO:0000256" key="2">
    <source>
        <dbReference type="ARBA" id="ARBA00022801"/>
    </source>
</evidence>
<dbReference type="OrthoDB" id="9788068at2"/>
<dbReference type="Proteomes" id="UP000218288">
    <property type="component" value="Chromosome"/>
</dbReference>
<evidence type="ECO:0000256" key="1">
    <source>
        <dbReference type="ARBA" id="ARBA00010518"/>
    </source>
</evidence>
<feature type="chain" id="PRO_5007818612" evidence="7">
    <location>
        <begin position="32"/>
        <end position="360"/>
    </location>
</feature>
<feature type="active site" evidence="6">
    <location>
        <position position="121"/>
    </location>
</feature>
<dbReference type="InterPro" id="IPR027473">
    <property type="entry name" value="L-asparaginase_C"/>
</dbReference>
<evidence type="ECO:0000313" key="10">
    <source>
        <dbReference type="EMBL" id="BAU93306.1"/>
    </source>
</evidence>
<dbReference type="InterPro" id="IPR027474">
    <property type="entry name" value="L-asparaginase_N"/>
</dbReference>
<dbReference type="InterPro" id="IPR027475">
    <property type="entry name" value="Asparaginase/glutaminase_AS2"/>
</dbReference>
<proteinExistence type="inferred from homology"/>
<dbReference type="AlphaFoldDB" id="A0A160PJU0"/>
<comment type="similarity">
    <text evidence="1">Belongs to the asparaginase 1 family.</text>
</comment>
<dbReference type="Gene3D" id="3.40.50.40">
    <property type="match status" value="1"/>
</dbReference>
<evidence type="ECO:0000256" key="7">
    <source>
        <dbReference type="SAM" id="SignalP"/>
    </source>
</evidence>
<dbReference type="InterPro" id="IPR040919">
    <property type="entry name" value="Asparaginase_C"/>
</dbReference>
<dbReference type="EMBL" id="AP014809">
    <property type="protein sequence ID" value="BAU93306.1"/>
    <property type="molecule type" value="Genomic_DNA"/>
</dbReference>
<dbReference type="PANTHER" id="PTHR11707">
    <property type="entry name" value="L-ASPARAGINASE"/>
    <property type="match status" value="1"/>
</dbReference>
<evidence type="ECO:0000256" key="4">
    <source>
        <dbReference type="PIRSR" id="PIRSR001220-2"/>
    </source>
</evidence>
<dbReference type="InterPro" id="IPR004550">
    <property type="entry name" value="AsnASE_II"/>
</dbReference>
<dbReference type="InterPro" id="IPR037152">
    <property type="entry name" value="L-asparaginase_N_sf"/>
</dbReference>
<dbReference type="Pfam" id="PF17763">
    <property type="entry name" value="Asparaginase_C"/>
    <property type="match status" value="1"/>
</dbReference>
<dbReference type="SUPFAM" id="SSF53774">
    <property type="entry name" value="Glutaminase/Asparaginase"/>
    <property type="match status" value="1"/>
</dbReference>
<keyword evidence="7" id="KW-0732">Signal</keyword>
<dbReference type="GO" id="GO:0006528">
    <property type="term" value="P:asparagine metabolic process"/>
    <property type="evidence" value="ECO:0007669"/>
    <property type="project" value="InterPro"/>
</dbReference>
<feature type="signal peptide" evidence="7">
    <location>
        <begin position="1"/>
        <end position="31"/>
    </location>
</feature>
<accession>A0A160PJU0</accession>
<dbReference type="CDD" id="cd08964">
    <property type="entry name" value="L-asparaginase_II"/>
    <property type="match status" value="1"/>
</dbReference>
<feature type="binding site" evidence="4">
    <location>
        <begin position="121"/>
        <end position="122"/>
    </location>
    <ligand>
        <name>substrate</name>
    </ligand>
</feature>
<feature type="domain" description="L-asparaginase N-terminal" evidence="8">
    <location>
        <begin position="35"/>
        <end position="224"/>
    </location>
</feature>
<feature type="binding site" evidence="4">
    <location>
        <position position="88"/>
    </location>
    <ligand>
        <name>substrate</name>
    </ligand>
</feature>
<dbReference type="Pfam" id="PF00710">
    <property type="entry name" value="Asparaginase"/>
    <property type="match status" value="1"/>
</dbReference>
<organism evidence="10 11">
    <name type="scientific">Methylorubrum populi</name>
    <dbReference type="NCBI Taxonomy" id="223967"/>
    <lineage>
        <taxon>Bacteria</taxon>
        <taxon>Pseudomonadati</taxon>
        <taxon>Pseudomonadota</taxon>
        <taxon>Alphaproteobacteria</taxon>
        <taxon>Hyphomicrobiales</taxon>
        <taxon>Methylobacteriaceae</taxon>
        <taxon>Methylorubrum</taxon>
    </lineage>
</organism>
<dbReference type="PROSITE" id="PS51732">
    <property type="entry name" value="ASN_GLN_ASE_3"/>
    <property type="match status" value="1"/>
</dbReference>
<feature type="domain" description="Asparaginase/glutaminase C-terminal" evidence="9">
    <location>
        <begin position="239"/>
        <end position="348"/>
    </location>
</feature>
<dbReference type="GO" id="GO:0004067">
    <property type="term" value="F:asparaginase activity"/>
    <property type="evidence" value="ECO:0007669"/>
    <property type="project" value="UniProtKB-UniRule"/>
</dbReference>
<dbReference type="InterPro" id="IPR020827">
    <property type="entry name" value="Asparaginase/glutaminase_AS1"/>
</dbReference>
<dbReference type="Gene3D" id="3.40.50.1170">
    <property type="entry name" value="L-asparaginase, N-terminal domain"/>
    <property type="match status" value="1"/>
</dbReference>
<gene>
    <name evidence="10" type="ORF">MPPM_4701</name>
</gene>
<evidence type="ECO:0000256" key="5">
    <source>
        <dbReference type="PROSITE-ProRule" id="PRU10099"/>
    </source>
</evidence>
<keyword evidence="2" id="KW-0378">Hydrolase</keyword>
<dbReference type="PRINTS" id="PR00139">
    <property type="entry name" value="ASNGLNASE"/>
</dbReference>
<dbReference type="SMART" id="SM00870">
    <property type="entry name" value="Asparaginase"/>
    <property type="match status" value="1"/>
</dbReference>
<reference evidence="10 11" key="1">
    <citation type="journal article" date="2016" name="Genome Announc.">
        <title>Complete Genome Sequence of Methylobacterium populi P-1M, Isolated from Pink-Pigmented Household Biofilm.</title>
        <authorList>
            <person name="Morohoshi T."/>
            <person name="Ikeda T."/>
        </authorList>
    </citation>
    <scope>NUCLEOTIDE SEQUENCE [LARGE SCALE GENOMIC DNA]</scope>
    <source>
        <strain evidence="10 11">P-1M</strain>
    </source>
</reference>
<feature type="active site" evidence="5">
    <location>
        <position position="44"/>
    </location>
</feature>
<evidence type="ECO:0000256" key="6">
    <source>
        <dbReference type="PROSITE-ProRule" id="PRU10100"/>
    </source>
</evidence>
<dbReference type="InterPro" id="IPR036152">
    <property type="entry name" value="Asp/glu_Ase-like_sf"/>
</dbReference>
<dbReference type="PIRSF" id="PIRSF500176">
    <property type="entry name" value="L_ASNase"/>
    <property type="match status" value="1"/>
</dbReference>
<dbReference type="PIRSF" id="PIRSF001220">
    <property type="entry name" value="L-ASNase_gatD"/>
    <property type="match status" value="1"/>
</dbReference>